<dbReference type="Pfam" id="PF00501">
    <property type="entry name" value="AMP-binding"/>
    <property type="match status" value="1"/>
</dbReference>
<dbReference type="InterPro" id="IPR036736">
    <property type="entry name" value="ACP-like_sf"/>
</dbReference>
<dbReference type="Gene3D" id="3.30.300.30">
    <property type="match status" value="2"/>
</dbReference>
<dbReference type="SUPFAM" id="SSF55331">
    <property type="entry name" value="Tautomerase/MIF"/>
    <property type="match status" value="1"/>
</dbReference>
<name>A0A6F8YAU0_9ACTN</name>
<dbReference type="InterPro" id="IPR006162">
    <property type="entry name" value="Ppantetheine_attach_site"/>
</dbReference>
<dbReference type="GO" id="GO:0043041">
    <property type="term" value="P:amino acid activation for nonribosomal peptide biosynthetic process"/>
    <property type="evidence" value="ECO:0007669"/>
    <property type="project" value="TreeGrafter"/>
</dbReference>
<dbReference type="Proteomes" id="UP000503011">
    <property type="component" value="Chromosome"/>
</dbReference>
<dbReference type="SUPFAM" id="SSF47336">
    <property type="entry name" value="ACP-like"/>
    <property type="match status" value="1"/>
</dbReference>
<dbReference type="InterPro" id="IPR000415">
    <property type="entry name" value="Nitroreductase-like"/>
</dbReference>
<dbReference type="PANTHER" id="PTHR45527:SF1">
    <property type="entry name" value="FATTY ACID SYNTHASE"/>
    <property type="match status" value="1"/>
</dbReference>
<dbReference type="Pfam" id="PF00550">
    <property type="entry name" value="PP-binding"/>
    <property type="match status" value="1"/>
</dbReference>
<dbReference type="EMBL" id="AP022871">
    <property type="protein sequence ID" value="BCB83216.1"/>
    <property type="molecule type" value="Genomic_DNA"/>
</dbReference>
<dbReference type="Gene3D" id="3.40.50.980">
    <property type="match status" value="2"/>
</dbReference>
<evidence type="ECO:0000313" key="4">
    <source>
        <dbReference type="EMBL" id="BCB83216.1"/>
    </source>
</evidence>
<dbReference type="InterPro" id="IPR014347">
    <property type="entry name" value="Tautomerase/MIF_sf"/>
</dbReference>
<dbReference type="GO" id="GO:0009366">
    <property type="term" value="C:enterobactin synthetase complex"/>
    <property type="evidence" value="ECO:0007669"/>
    <property type="project" value="TreeGrafter"/>
</dbReference>
<dbReference type="CDD" id="cd05930">
    <property type="entry name" value="A_NRPS"/>
    <property type="match status" value="1"/>
</dbReference>
<dbReference type="SUPFAM" id="SSF53474">
    <property type="entry name" value="alpha/beta-Hydrolases"/>
    <property type="match status" value="1"/>
</dbReference>
<dbReference type="PROSITE" id="PS00455">
    <property type="entry name" value="AMP_BINDING"/>
    <property type="match status" value="1"/>
</dbReference>
<feature type="domain" description="Carrier" evidence="3">
    <location>
        <begin position="923"/>
        <end position="998"/>
    </location>
</feature>
<dbReference type="GO" id="GO:0047527">
    <property type="term" value="F:2,3-dihydroxybenzoate-serine ligase activity"/>
    <property type="evidence" value="ECO:0007669"/>
    <property type="project" value="TreeGrafter"/>
</dbReference>
<dbReference type="RefSeq" id="WP_173153379.1">
    <property type="nucleotide sequence ID" value="NZ_AP022871.1"/>
</dbReference>
<accession>A0A6F8YAU0</accession>
<dbReference type="KEGG" id="psuu:Psuf_005290"/>
<dbReference type="InterPro" id="IPR020806">
    <property type="entry name" value="PKS_PP-bd"/>
</dbReference>
<dbReference type="GO" id="GO:0009239">
    <property type="term" value="P:enterobactin biosynthetic process"/>
    <property type="evidence" value="ECO:0007669"/>
    <property type="project" value="TreeGrafter"/>
</dbReference>
<evidence type="ECO:0000256" key="1">
    <source>
        <dbReference type="ARBA" id="ARBA00022450"/>
    </source>
</evidence>
<reference evidence="4 5" key="2">
    <citation type="submission" date="2020-03" db="EMBL/GenBank/DDBJ databases">
        <authorList>
            <person name="Ichikawa N."/>
            <person name="Kimura A."/>
            <person name="Kitahashi Y."/>
            <person name="Uohara A."/>
        </authorList>
    </citation>
    <scope>NUCLEOTIDE SEQUENCE [LARGE SCALE GENOMIC DNA]</scope>
    <source>
        <strain evidence="4 5">NBRC 105367</strain>
    </source>
</reference>
<dbReference type="Gene3D" id="3.40.109.10">
    <property type="entry name" value="NADH Oxidase"/>
    <property type="match status" value="1"/>
</dbReference>
<dbReference type="GO" id="GO:0005829">
    <property type="term" value="C:cytosol"/>
    <property type="evidence" value="ECO:0007669"/>
    <property type="project" value="TreeGrafter"/>
</dbReference>
<dbReference type="Gene3D" id="3.40.50.1820">
    <property type="entry name" value="alpha/beta hydrolase"/>
    <property type="match status" value="1"/>
</dbReference>
<organism evidence="4 5">
    <name type="scientific">Phytohabitans suffuscus</name>
    <dbReference type="NCBI Taxonomy" id="624315"/>
    <lineage>
        <taxon>Bacteria</taxon>
        <taxon>Bacillati</taxon>
        <taxon>Actinomycetota</taxon>
        <taxon>Actinomycetes</taxon>
        <taxon>Micromonosporales</taxon>
        <taxon>Micromonosporaceae</taxon>
    </lineage>
</organism>
<dbReference type="Gene3D" id="3.30.429.10">
    <property type="entry name" value="Macrophage Migration Inhibitory Factor"/>
    <property type="match status" value="1"/>
</dbReference>
<dbReference type="InterPro" id="IPR009081">
    <property type="entry name" value="PP-bd_ACP"/>
</dbReference>
<proteinExistence type="predicted"/>
<sequence length="1357" mass="147989">MNDESIRGESLPDLLRGWVNADPGRIAVRDGSESLTFAELDSRSRELAGYLRRLGGGPDQTIGILMESSVDLMVGVWGVLYAGAAYLPLSPEYPEERLRYMVSDSATTVILVDERLRPRLEELAPEGTTFATVGDARRQAASISSPAVDLGPGHLAYVIYTSGSTGRPKGIMIEHGSIVSQLRWLATEQGLDEHRTVLQKTPLSFDAAQWEILAPACGSTVVMGEPGSYRDPQRLVELVKANEVTTLQAVPTLWQALVDTGELASCTSLTQLFSGGEVLSRALAVALLDALASATLVNLYGPSECTINASAHTVDRKSVGDGPDTIPIGQPVPGMRFSILDRKGRAVAAGETGELHIAGVQLARGYLHRPDLTAERFIVDPDAGDPRFDRLYRTGDLARYDEDGSVQFVGRVDNQVKLRGFRVELDEIKVAIERHDWVKRAEVVVRDDVLTGSHLVAFVELNPDEAALMDQGDHGAHHQSKRYRIQTKAQLSNLGVRTGGELDGRHRVVLPGREPTPAQRRTVFGRKTYRFYEGGEVTRADIARLLTMTPALPAARRPARTLGLAELGELLRYFGQFTSPARLLPKYGYASPGSLYGTQLHLELSGVAGLPPGYYYHHPIDHTLVLIRPAPAGKPRMRVHLTGRRRAIEPVYRNNVQEVLQIEAGHVAGLFDAVLPARGLRLGPARRTPAVRARLRCADDEIYLASFHVQAGIRSSTPLGVELYVQAHPGRVRDLPAGQYRYAGATLQRVSSELVLKRDVIAINQQVYERASFGVSILSRHADEWLRYVEVGRALQRLQHNDRQLGLMSSGYSSQTGHDLPSARRIAGILGESGGVASYFAVGGRVSDRQWHSEDMKEDSVHLRGPAEMLRDDLAGRLPHYMVPNRVTVLDTFPVHPSGKVDAAALRELDAASVHAAGVPQVTARTPTEEAIALLWQRALKVPATSVHDDFFAAGGNSLVAVGLISQINRELGGALPAQALFESPTIEALARRVDRDPGHPASRLVRLRGDGSGPPIYCWPGLGGYPMSLRLLASRLHLDRPFLGVQAHGLNAGERPYPTIGEMAARDLDLIRQHQPTGPYTLWGYSFGCRVAFEAASRLEGAGETVSELLFIAPGRPSVETGAAKPGRTYGFGDPVFVSILFSVFAGGLPQPLLGECLAATCDEDSFVGFVRDSFEHLDEELVRRIVDVVRQTFQFEYAPQELARRRVKAPVTVLRARGDEDSFVDSVWPPRARTGRTAPAVRTLAADHYALLRRAGVDELVGAIVAARAENEAKPERTEFAMPHVSIKHFPHDLRPDQTSSLVAAITKAVGTAFAVDEGVVSIALESVTPDDWNEEVYLPEIANPRGTLVKAPNY</sequence>
<dbReference type="InterPro" id="IPR045851">
    <property type="entry name" value="AMP-bd_C_sf"/>
</dbReference>
<dbReference type="InterPro" id="IPR000873">
    <property type="entry name" value="AMP-dep_synth/lig_dom"/>
</dbReference>
<keyword evidence="1" id="KW-0596">Phosphopantetheine</keyword>
<dbReference type="GO" id="GO:0016491">
    <property type="term" value="F:oxidoreductase activity"/>
    <property type="evidence" value="ECO:0007669"/>
    <property type="project" value="InterPro"/>
</dbReference>
<evidence type="ECO:0000313" key="5">
    <source>
        <dbReference type="Proteomes" id="UP000503011"/>
    </source>
</evidence>
<dbReference type="FunFam" id="3.40.50.980:FF:000001">
    <property type="entry name" value="Non-ribosomal peptide synthetase"/>
    <property type="match status" value="1"/>
</dbReference>
<dbReference type="PROSITE" id="PS00012">
    <property type="entry name" value="PHOSPHOPANTETHEINE"/>
    <property type="match status" value="1"/>
</dbReference>
<protein>
    <recommendedName>
        <fullName evidence="3">Carrier domain-containing protein</fullName>
    </recommendedName>
</protein>
<keyword evidence="2" id="KW-0597">Phosphoprotein</keyword>
<evidence type="ECO:0000256" key="2">
    <source>
        <dbReference type="ARBA" id="ARBA00022553"/>
    </source>
</evidence>
<dbReference type="InterPro" id="IPR029058">
    <property type="entry name" value="AB_hydrolase_fold"/>
</dbReference>
<dbReference type="Gene3D" id="2.30.38.10">
    <property type="entry name" value="Luciferase, Domain 3"/>
    <property type="match status" value="1"/>
</dbReference>
<dbReference type="GO" id="GO:0031177">
    <property type="term" value="F:phosphopantetheine binding"/>
    <property type="evidence" value="ECO:0007669"/>
    <property type="project" value="InterPro"/>
</dbReference>
<dbReference type="SMART" id="SM00823">
    <property type="entry name" value="PKS_PP"/>
    <property type="match status" value="1"/>
</dbReference>
<dbReference type="PROSITE" id="PS50075">
    <property type="entry name" value="CARRIER"/>
    <property type="match status" value="1"/>
</dbReference>
<dbReference type="NCBIfam" id="TIGR01733">
    <property type="entry name" value="AA-adenyl-dom"/>
    <property type="match status" value="1"/>
</dbReference>
<dbReference type="Gene3D" id="1.10.1200.10">
    <property type="entry name" value="ACP-like"/>
    <property type="match status" value="1"/>
</dbReference>
<keyword evidence="5" id="KW-1185">Reference proteome</keyword>
<reference evidence="4 5" key="1">
    <citation type="submission" date="2020-03" db="EMBL/GenBank/DDBJ databases">
        <title>Whole genome shotgun sequence of Phytohabitans suffuscus NBRC 105367.</title>
        <authorList>
            <person name="Komaki H."/>
            <person name="Tamura T."/>
        </authorList>
    </citation>
    <scope>NUCLEOTIDE SEQUENCE [LARGE SCALE GENOMIC DNA]</scope>
    <source>
        <strain evidence="4 5">NBRC 105367</strain>
    </source>
</reference>
<dbReference type="Pfam" id="PF00975">
    <property type="entry name" value="Thioesterase"/>
    <property type="match status" value="1"/>
</dbReference>
<dbReference type="PANTHER" id="PTHR45527">
    <property type="entry name" value="NONRIBOSOMAL PEPTIDE SYNTHETASE"/>
    <property type="match status" value="1"/>
</dbReference>
<dbReference type="InterPro" id="IPR001031">
    <property type="entry name" value="Thioesterase"/>
</dbReference>
<dbReference type="InterPro" id="IPR020845">
    <property type="entry name" value="AMP-binding_CS"/>
</dbReference>
<dbReference type="InterPro" id="IPR010071">
    <property type="entry name" value="AA_adenyl_dom"/>
</dbReference>
<evidence type="ECO:0000259" key="3">
    <source>
        <dbReference type="PROSITE" id="PS50075"/>
    </source>
</evidence>
<dbReference type="SUPFAM" id="SSF56801">
    <property type="entry name" value="Acetyl-CoA synthetase-like"/>
    <property type="match status" value="1"/>
</dbReference>
<gene>
    <name evidence="4" type="ORF">Psuf_005290</name>
</gene>